<dbReference type="EMBL" id="PEZV01000039">
    <property type="protein sequence ID" value="PIT97070.1"/>
    <property type="molecule type" value="Genomic_DNA"/>
</dbReference>
<accession>A0A2M6WWA9</accession>
<proteinExistence type="predicted"/>
<organism evidence="1 2">
    <name type="scientific">Candidatus Berkelbacteria bacterium CG10_big_fil_rev_8_21_14_0_10_41_12</name>
    <dbReference type="NCBI Taxonomy" id="1974513"/>
    <lineage>
        <taxon>Bacteria</taxon>
        <taxon>Candidatus Berkelbacteria</taxon>
    </lineage>
</organism>
<comment type="caution">
    <text evidence="1">The sequence shown here is derived from an EMBL/GenBank/DDBJ whole genome shotgun (WGS) entry which is preliminary data.</text>
</comment>
<dbReference type="Proteomes" id="UP000228596">
    <property type="component" value="Unassembled WGS sequence"/>
</dbReference>
<evidence type="ECO:0000313" key="2">
    <source>
        <dbReference type="Proteomes" id="UP000228596"/>
    </source>
</evidence>
<dbReference type="AlphaFoldDB" id="A0A2M6WWA9"/>
<sequence length="156" mass="18668">MTFLKFVVNLILNIVYLKKLQMNTEKRQHRETNEILQAIKKFHDEFCSLDGNLEIHLNLEVMKLWLMACQNQEKLLELKLKCNKQINILFHRHRFAAAEGFENLLLLISEKSKKEKEKTRITKLLLRLLQLKKIFKKLLKASNSLVYFFSLLKNLR</sequence>
<gene>
    <name evidence="1" type="ORF">COT77_03450</name>
</gene>
<protein>
    <submittedName>
        <fullName evidence="1">Uncharacterized protein</fullName>
    </submittedName>
</protein>
<evidence type="ECO:0000313" key="1">
    <source>
        <dbReference type="EMBL" id="PIT97070.1"/>
    </source>
</evidence>
<name>A0A2M6WWA9_9BACT</name>
<reference evidence="2" key="1">
    <citation type="submission" date="2017-09" db="EMBL/GenBank/DDBJ databases">
        <title>Depth-based differentiation of microbial function through sediment-hosted aquifers and enrichment of novel symbionts in the deep terrestrial subsurface.</title>
        <authorList>
            <person name="Probst A.J."/>
            <person name="Ladd B."/>
            <person name="Jarett J.K."/>
            <person name="Geller-Mcgrath D.E."/>
            <person name="Sieber C.M.K."/>
            <person name="Emerson J.B."/>
            <person name="Anantharaman K."/>
            <person name="Thomas B.C."/>
            <person name="Malmstrom R."/>
            <person name="Stieglmeier M."/>
            <person name="Klingl A."/>
            <person name="Woyke T."/>
            <person name="Ryan C.M."/>
            <person name="Banfield J.F."/>
        </authorList>
    </citation>
    <scope>NUCLEOTIDE SEQUENCE [LARGE SCALE GENOMIC DNA]</scope>
</reference>